<keyword evidence="4" id="KW-1185">Reference proteome</keyword>
<protein>
    <submittedName>
        <fullName evidence="3">SpoIIIJ-associated protein</fullName>
    </submittedName>
</protein>
<dbReference type="Pfam" id="PF01424">
    <property type="entry name" value="R3H"/>
    <property type="match status" value="1"/>
</dbReference>
<sequence>MEKKTNLDDYLADLGISEEEGNSPVRIPATPAAGLPGAPVAPRSEPETPPHGGDPVAAVKTFLEGLIRRVDAQLSVSCRLRDDTVHAEITGPHASKLIGREGRTLAAVELIAYTVLAKETGRADLRVHLDAAGYRRRHEERLIGMAERLAAQVLKTGESVALDPMPAADRRIIHIALREMPGVATESVGERDSRHIIVKPA</sequence>
<feature type="domain" description="R3H" evidence="2">
    <location>
        <begin position="136"/>
        <end position="201"/>
    </location>
</feature>
<dbReference type="AlphaFoldDB" id="A0A841I016"/>
<feature type="region of interest" description="Disordered" evidence="1">
    <location>
        <begin position="14"/>
        <end position="53"/>
    </location>
</feature>
<accession>A0A841I016</accession>
<name>A0A841I016_9DEIO</name>
<feature type="compositionally biased region" description="Low complexity" evidence="1">
    <location>
        <begin position="28"/>
        <end position="42"/>
    </location>
</feature>
<dbReference type="InterPro" id="IPR038008">
    <property type="entry name" value="Jag_KH"/>
</dbReference>
<dbReference type="EMBL" id="JACHHG010000009">
    <property type="protein sequence ID" value="MBB6099121.1"/>
    <property type="molecule type" value="Genomic_DNA"/>
</dbReference>
<dbReference type="SMART" id="SM00393">
    <property type="entry name" value="R3H"/>
    <property type="match status" value="1"/>
</dbReference>
<gene>
    <name evidence="3" type="ORF">HNR42_002557</name>
</gene>
<dbReference type="RefSeq" id="WP_183987870.1">
    <property type="nucleotide sequence ID" value="NZ_JACHHG010000009.1"/>
</dbReference>
<evidence type="ECO:0000259" key="2">
    <source>
        <dbReference type="PROSITE" id="PS51061"/>
    </source>
</evidence>
<evidence type="ECO:0000256" key="1">
    <source>
        <dbReference type="SAM" id="MobiDB-lite"/>
    </source>
</evidence>
<dbReference type="Proteomes" id="UP000569951">
    <property type="component" value="Unassembled WGS sequence"/>
</dbReference>
<dbReference type="InterPro" id="IPR001374">
    <property type="entry name" value="R3H_dom"/>
</dbReference>
<dbReference type="SUPFAM" id="SSF82708">
    <property type="entry name" value="R3H domain"/>
    <property type="match status" value="1"/>
</dbReference>
<proteinExistence type="predicted"/>
<dbReference type="Gene3D" id="3.30.300.20">
    <property type="match status" value="1"/>
</dbReference>
<evidence type="ECO:0000313" key="4">
    <source>
        <dbReference type="Proteomes" id="UP000569951"/>
    </source>
</evidence>
<comment type="caution">
    <text evidence="3">The sequence shown here is derived from an EMBL/GenBank/DDBJ whole genome shotgun (WGS) entry which is preliminary data.</text>
</comment>
<dbReference type="InterPro" id="IPR036867">
    <property type="entry name" value="R3H_dom_sf"/>
</dbReference>
<evidence type="ECO:0000313" key="3">
    <source>
        <dbReference type="EMBL" id="MBB6099121.1"/>
    </source>
</evidence>
<dbReference type="InterPro" id="IPR039247">
    <property type="entry name" value="KhpB"/>
</dbReference>
<dbReference type="PANTHER" id="PTHR35800">
    <property type="entry name" value="PROTEIN JAG"/>
    <property type="match status" value="1"/>
</dbReference>
<reference evidence="3 4" key="1">
    <citation type="submission" date="2020-08" db="EMBL/GenBank/DDBJ databases">
        <title>Genomic Encyclopedia of Type Strains, Phase IV (KMG-IV): sequencing the most valuable type-strain genomes for metagenomic binning, comparative biology and taxonomic classification.</title>
        <authorList>
            <person name="Goeker M."/>
        </authorList>
    </citation>
    <scope>NUCLEOTIDE SEQUENCE [LARGE SCALE GENOMIC DNA]</scope>
    <source>
        <strain evidence="3 4">DSM 21458</strain>
    </source>
</reference>
<dbReference type="InterPro" id="IPR034079">
    <property type="entry name" value="R3H_KhpB"/>
</dbReference>
<organism evidence="3 4">
    <name type="scientific">Deinobacterium chartae</name>
    <dbReference type="NCBI Taxonomy" id="521158"/>
    <lineage>
        <taxon>Bacteria</taxon>
        <taxon>Thermotogati</taxon>
        <taxon>Deinococcota</taxon>
        <taxon>Deinococci</taxon>
        <taxon>Deinococcales</taxon>
        <taxon>Deinococcaceae</taxon>
        <taxon>Deinobacterium</taxon>
    </lineage>
</organism>
<dbReference type="InterPro" id="IPR015946">
    <property type="entry name" value="KH_dom-like_a/b"/>
</dbReference>
<dbReference type="PROSITE" id="PS51061">
    <property type="entry name" value="R3H"/>
    <property type="match status" value="1"/>
</dbReference>
<dbReference type="CDD" id="cd02414">
    <property type="entry name" value="KH-II_Jag"/>
    <property type="match status" value="1"/>
</dbReference>
<dbReference type="GO" id="GO:0003723">
    <property type="term" value="F:RNA binding"/>
    <property type="evidence" value="ECO:0007669"/>
    <property type="project" value="InterPro"/>
</dbReference>
<dbReference type="Gene3D" id="3.30.1370.50">
    <property type="entry name" value="R3H-like domain"/>
    <property type="match status" value="1"/>
</dbReference>
<dbReference type="PANTHER" id="PTHR35800:SF1">
    <property type="entry name" value="RNA-BINDING PROTEIN KHPB"/>
    <property type="match status" value="1"/>
</dbReference>
<dbReference type="CDD" id="cd02644">
    <property type="entry name" value="R3H_jag"/>
    <property type="match status" value="1"/>
</dbReference>